<gene>
    <name evidence="2" type="ORF">SAMN05877753_11093</name>
</gene>
<dbReference type="InterPro" id="IPR011528">
    <property type="entry name" value="NERD"/>
</dbReference>
<dbReference type="RefSeq" id="WP_245855977.1">
    <property type="nucleotide sequence ID" value="NZ_JBEPMQ010000011.1"/>
</dbReference>
<dbReference type="Proteomes" id="UP000219546">
    <property type="component" value="Unassembled WGS sequence"/>
</dbReference>
<evidence type="ECO:0000259" key="1">
    <source>
        <dbReference type="PROSITE" id="PS50965"/>
    </source>
</evidence>
<name>A0A285D653_9BACI</name>
<dbReference type="Pfam" id="PF08378">
    <property type="entry name" value="NERD"/>
    <property type="match status" value="1"/>
</dbReference>
<evidence type="ECO:0000313" key="2">
    <source>
        <dbReference type="EMBL" id="SNX74816.1"/>
    </source>
</evidence>
<evidence type="ECO:0000313" key="3">
    <source>
        <dbReference type="Proteomes" id="UP000219546"/>
    </source>
</evidence>
<keyword evidence="3" id="KW-1185">Reference proteome</keyword>
<reference evidence="2 3" key="1">
    <citation type="submission" date="2017-08" db="EMBL/GenBank/DDBJ databases">
        <authorList>
            <person name="de Groot N.N."/>
        </authorList>
    </citation>
    <scope>NUCLEOTIDE SEQUENCE [LARGE SCALE GENOMIC DNA]</scope>
    <source>
        <strain evidence="2 3">JC228</strain>
    </source>
</reference>
<proteinExistence type="predicted"/>
<organism evidence="2 3">
    <name type="scientific">Bacillus oleivorans</name>
    <dbReference type="NCBI Taxonomy" id="1448271"/>
    <lineage>
        <taxon>Bacteria</taxon>
        <taxon>Bacillati</taxon>
        <taxon>Bacillota</taxon>
        <taxon>Bacilli</taxon>
        <taxon>Bacillales</taxon>
        <taxon>Bacillaceae</taxon>
        <taxon>Bacillus</taxon>
    </lineage>
</organism>
<dbReference type="AlphaFoldDB" id="A0A285D653"/>
<sequence>MDSLSAAICRLPDTHPKYKILLDRYAALDSGIGGEKRVEDTLRYAPFSFDTRIFFDLHLFLSEYFQLDVTIITPSYVLVLEVKNISGILTFNDDPHLIRTNPDGSKDGFDSPVSQLERNCELFSTWLMKRGIDLPVIGAIVSAYPKQIVEKSPAAATILYPKLIPAFIKKLLEEHKSKSIDNKTFQWITSEIKKSHSIYVPNPLANTNGISKKDFQTGVKCAKCGVFGMRKHLKKWVCESCGYKSRVAHYQAVKEWFLLFGGKMTNRDCREFLGVDNIHAATRILKGMELKQEGSFRNRVYWMDLRSLKIPIE</sequence>
<dbReference type="PROSITE" id="PS50965">
    <property type="entry name" value="NERD"/>
    <property type="match status" value="1"/>
</dbReference>
<protein>
    <submittedName>
        <fullName evidence="2">Nuclease-like protein</fullName>
    </submittedName>
</protein>
<feature type="domain" description="NERD" evidence="1">
    <location>
        <begin position="30"/>
        <end position="146"/>
    </location>
</feature>
<accession>A0A285D653</accession>
<dbReference type="EMBL" id="OAOP01000010">
    <property type="protein sequence ID" value="SNX74816.1"/>
    <property type="molecule type" value="Genomic_DNA"/>
</dbReference>